<dbReference type="SUPFAM" id="SSF55961">
    <property type="entry name" value="Bet v1-like"/>
    <property type="match status" value="1"/>
</dbReference>
<comment type="caution">
    <text evidence="7">The sequence shown here is derived from an EMBL/GenBank/DDBJ whole genome shotgun (WGS) entry which is preliminary data.</text>
</comment>
<dbReference type="PANTHER" id="PTHR21266">
    <property type="entry name" value="IRON-SULFUR DOMAIN CONTAINING PROTEIN"/>
    <property type="match status" value="1"/>
</dbReference>
<dbReference type="InterPro" id="IPR017941">
    <property type="entry name" value="Rieske_2Fe-2S"/>
</dbReference>
<dbReference type="PROSITE" id="PS00570">
    <property type="entry name" value="RING_HYDROXYL_ALPHA"/>
    <property type="match status" value="1"/>
</dbReference>
<name>A0ABP8RWG4_9PSEU</name>
<gene>
    <name evidence="7" type="ORF">GCM10023175_42240</name>
</gene>
<evidence type="ECO:0000313" key="7">
    <source>
        <dbReference type="EMBL" id="GAA4551055.1"/>
    </source>
</evidence>
<dbReference type="Gene3D" id="2.102.10.10">
    <property type="entry name" value="Rieske [2Fe-2S] iron-sulphur domain"/>
    <property type="match status" value="1"/>
</dbReference>
<feature type="domain" description="Rieske" evidence="6">
    <location>
        <begin position="27"/>
        <end position="133"/>
    </location>
</feature>
<keyword evidence="3" id="KW-0560">Oxidoreductase</keyword>
<protein>
    <submittedName>
        <fullName evidence="7">Aromatic ring-hydroxylating dioxygenase subunit alpha</fullName>
    </submittedName>
</protein>
<dbReference type="SUPFAM" id="SSF50022">
    <property type="entry name" value="ISP domain"/>
    <property type="match status" value="1"/>
</dbReference>
<dbReference type="InterPro" id="IPR015881">
    <property type="entry name" value="ARHD_Rieske_2Fe_2S"/>
</dbReference>
<evidence type="ECO:0000256" key="4">
    <source>
        <dbReference type="ARBA" id="ARBA00023004"/>
    </source>
</evidence>
<keyword evidence="5" id="KW-0411">Iron-sulfur</keyword>
<organism evidence="7 8">
    <name type="scientific">Pseudonocardia xishanensis</name>
    <dbReference type="NCBI Taxonomy" id="630995"/>
    <lineage>
        <taxon>Bacteria</taxon>
        <taxon>Bacillati</taxon>
        <taxon>Actinomycetota</taxon>
        <taxon>Actinomycetes</taxon>
        <taxon>Pseudonocardiales</taxon>
        <taxon>Pseudonocardiaceae</taxon>
        <taxon>Pseudonocardia</taxon>
    </lineage>
</organism>
<dbReference type="InterPro" id="IPR045623">
    <property type="entry name" value="LigXa_C"/>
</dbReference>
<dbReference type="Proteomes" id="UP001501598">
    <property type="component" value="Unassembled WGS sequence"/>
</dbReference>
<accession>A0ABP8RWG4</accession>
<proteinExistence type="predicted"/>
<evidence type="ECO:0000256" key="1">
    <source>
        <dbReference type="ARBA" id="ARBA00022714"/>
    </source>
</evidence>
<keyword evidence="7" id="KW-0223">Dioxygenase</keyword>
<dbReference type="InterPro" id="IPR036922">
    <property type="entry name" value="Rieske_2Fe-2S_sf"/>
</dbReference>
<dbReference type="EMBL" id="BAABGT010000063">
    <property type="protein sequence ID" value="GAA4551055.1"/>
    <property type="molecule type" value="Genomic_DNA"/>
</dbReference>
<keyword evidence="4" id="KW-0408">Iron</keyword>
<dbReference type="Pfam" id="PF19301">
    <property type="entry name" value="LigXa_C"/>
    <property type="match status" value="1"/>
</dbReference>
<dbReference type="InterPro" id="IPR050584">
    <property type="entry name" value="Cholesterol_7-desaturase"/>
</dbReference>
<dbReference type="PANTHER" id="PTHR21266:SF59">
    <property type="entry name" value="BLR4922 PROTEIN"/>
    <property type="match status" value="1"/>
</dbReference>
<reference evidence="8" key="1">
    <citation type="journal article" date="2019" name="Int. J. Syst. Evol. Microbiol.">
        <title>The Global Catalogue of Microorganisms (GCM) 10K type strain sequencing project: providing services to taxonomists for standard genome sequencing and annotation.</title>
        <authorList>
            <consortium name="The Broad Institute Genomics Platform"/>
            <consortium name="The Broad Institute Genome Sequencing Center for Infectious Disease"/>
            <person name="Wu L."/>
            <person name="Ma J."/>
        </authorList>
    </citation>
    <scope>NUCLEOTIDE SEQUENCE [LARGE SCALE GENOMIC DNA]</scope>
    <source>
        <strain evidence="8">JCM 17906</strain>
    </source>
</reference>
<dbReference type="GO" id="GO:0051213">
    <property type="term" value="F:dioxygenase activity"/>
    <property type="evidence" value="ECO:0007669"/>
    <property type="project" value="UniProtKB-KW"/>
</dbReference>
<sequence length="437" mass="48184">MLTAEENETLTRVGPGTAMGRMMWRFWLPIATTAQVPEPDSDPLQANLLGQSFVVFRDSSGVVGVLDELCMHRGVSLALGRVEDGGVRCLYHGWKFGVDGAILDTPNHCSDRFRKRMKAPAYPVVEAGGLVWTYIGPKKQQPPFPHLPFMDVPEENRAVIRANIACNYLQLYEGGVDSSHVGVLHSNQANPTWKAGEFTANDEDDNPGALSVADNAPTLEIEDAAFGFHYVAKRVAEVGDDGIPAHSIRATPVFLPVGRVIPAPTVEFYVFEVPTTDTETATFIVIYGNRPVSRPRFMEMLGLDDERLFDEDTADFLAHRLPRFGQDRRSMATGWTGLRGIQQEDAVLALSMGPVVDRTKEHVVAADRAIMHLRAQLLESVRRNEAGQHPLGLVADYGPMRSPCDTDLEPGRAWRDHVPGNREVTTVEDDEQMATAS</sequence>
<evidence type="ECO:0000256" key="5">
    <source>
        <dbReference type="ARBA" id="ARBA00023014"/>
    </source>
</evidence>
<dbReference type="CDD" id="cd03479">
    <property type="entry name" value="Rieske_RO_Alpha_PhDO_like"/>
    <property type="match status" value="1"/>
</dbReference>
<keyword evidence="8" id="KW-1185">Reference proteome</keyword>
<evidence type="ECO:0000313" key="8">
    <source>
        <dbReference type="Proteomes" id="UP001501598"/>
    </source>
</evidence>
<dbReference type="PROSITE" id="PS51296">
    <property type="entry name" value="RIESKE"/>
    <property type="match status" value="1"/>
</dbReference>
<dbReference type="Gene3D" id="3.90.380.10">
    <property type="entry name" value="Naphthalene 1,2-dioxygenase Alpha Subunit, Chain A, domain 1"/>
    <property type="match status" value="1"/>
</dbReference>
<dbReference type="Pfam" id="PF00355">
    <property type="entry name" value="Rieske"/>
    <property type="match status" value="1"/>
</dbReference>
<keyword evidence="2" id="KW-0479">Metal-binding</keyword>
<evidence type="ECO:0000256" key="2">
    <source>
        <dbReference type="ARBA" id="ARBA00022723"/>
    </source>
</evidence>
<keyword evidence="1" id="KW-0001">2Fe-2S</keyword>
<evidence type="ECO:0000256" key="3">
    <source>
        <dbReference type="ARBA" id="ARBA00023002"/>
    </source>
</evidence>
<evidence type="ECO:0000259" key="6">
    <source>
        <dbReference type="PROSITE" id="PS51296"/>
    </source>
</evidence>
<dbReference type="RefSeq" id="WP_345421196.1">
    <property type="nucleotide sequence ID" value="NZ_BAABGT010000063.1"/>
</dbReference>